<dbReference type="EMBL" id="BBIO01000006">
    <property type="protein sequence ID" value="GAK44987.1"/>
    <property type="molecule type" value="Genomic_DNA"/>
</dbReference>
<reference evidence="1 2" key="1">
    <citation type="submission" date="2014-07" db="EMBL/GenBank/DDBJ databases">
        <title>Tepidicaulis marinum gen. nov., sp. nov., a novel marine bacterium denitrifying nitrate to nitrous oxide strictly under microaerobic conditions.</title>
        <authorList>
            <person name="Takeuchi M."/>
            <person name="Yamagishi T."/>
            <person name="Kamagata Y."/>
            <person name="Oshima K."/>
            <person name="Hattori M."/>
            <person name="Katayama T."/>
            <person name="Hanada S."/>
            <person name="Tamaki H."/>
            <person name="Marumo K."/>
            <person name="Maeda H."/>
            <person name="Nedachi M."/>
            <person name="Iwasaki W."/>
            <person name="Suwa Y."/>
            <person name="Sakata S."/>
        </authorList>
    </citation>
    <scope>NUCLEOTIDE SEQUENCE [LARGE SCALE GENOMIC DNA]</scope>
    <source>
        <strain evidence="1 2">MA2</strain>
    </source>
</reference>
<proteinExistence type="predicted"/>
<accession>A0A081BAB9</accession>
<dbReference type="Pfam" id="PF09866">
    <property type="entry name" value="DUF2093"/>
    <property type="match status" value="1"/>
</dbReference>
<evidence type="ECO:0000313" key="1">
    <source>
        <dbReference type="EMBL" id="GAK44987.1"/>
    </source>
</evidence>
<dbReference type="RefSeq" id="WP_045445198.1">
    <property type="nucleotide sequence ID" value="NZ_BBIO01000006.1"/>
</dbReference>
<evidence type="ECO:0000313" key="2">
    <source>
        <dbReference type="Proteomes" id="UP000028702"/>
    </source>
</evidence>
<dbReference type="eggNOG" id="COG3908">
    <property type="taxonomic scope" value="Bacteria"/>
</dbReference>
<gene>
    <name evidence="1" type="ORF">M2A_1486</name>
</gene>
<protein>
    <submittedName>
        <fullName evidence="1">Conserved protein</fullName>
    </submittedName>
</protein>
<dbReference type="Proteomes" id="UP000028702">
    <property type="component" value="Unassembled WGS sequence"/>
</dbReference>
<dbReference type="InterPro" id="IPR018661">
    <property type="entry name" value="DUF2093"/>
</dbReference>
<name>A0A081BAB9_9HYPH</name>
<keyword evidence="2" id="KW-1185">Reference proteome</keyword>
<sequence length="68" mass="7616">MDTQGEAELVYGDGEFRIVRRGAFVTCKVTGRKIPLSELKYWSVALQEPYADAEASLKRHLEVAGTEK</sequence>
<organism evidence="1 2">
    <name type="scientific">Tepidicaulis marinus</name>
    <dbReference type="NCBI Taxonomy" id="1333998"/>
    <lineage>
        <taxon>Bacteria</taxon>
        <taxon>Pseudomonadati</taxon>
        <taxon>Pseudomonadota</taxon>
        <taxon>Alphaproteobacteria</taxon>
        <taxon>Hyphomicrobiales</taxon>
        <taxon>Parvibaculaceae</taxon>
        <taxon>Tepidicaulis</taxon>
    </lineage>
</organism>
<comment type="caution">
    <text evidence="1">The sequence shown here is derived from an EMBL/GenBank/DDBJ whole genome shotgun (WGS) entry which is preliminary data.</text>
</comment>
<dbReference type="AlphaFoldDB" id="A0A081BAB9"/>
<dbReference type="STRING" id="1333998.M2A_1486"/>